<proteinExistence type="predicted"/>
<evidence type="ECO:0000313" key="1">
    <source>
        <dbReference type="EMBL" id="ACL43544.1"/>
    </source>
</evidence>
<protein>
    <submittedName>
        <fullName evidence="1">Uncharacterized protein</fullName>
    </submittedName>
</protein>
<gene>
    <name evidence="1" type="ordered locus">Cyan7425_1162</name>
</gene>
<sequence length="145" mass="16902">MARQREWDLKYGDDRWTVGYVIDGEFVTQDEALELIYHRSYEEHFRRHPEDLEELIRTAKVLRNPHAEATTGVDLQVPAIMDYLARHNLSLQGSEVVDIGSWQGQASHALSIRLSPLHIKVVGNDRMTLENFWQSKKCLAVWEEE</sequence>
<organism evidence="1">
    <name type="scientific">Cyanothece sp. (strain PCC 7425 / ATCC 29141)</name>
    <dbReference type="NCBI Taxonomy" id="395961"/>
    <lineage>
        <taxon>Bacteria</taxon>
        <taxon>Bacillati</taxon>
        <taxon>Cyanobacteriota</taxon>
        <taxon>Cyanophyceae</taxon>
        <taxon>Gomontiellales</taxon>
        <taxon>Cyanothecaceae</taxon>
        <taxon>Cyanothece</taxon>
    </lineage>
</organism>
<dbReference type="STRING" id="395961.Cyan7425_1162"/>
<dbReference type="eggNOG" id="ENOG502ZUKF">
    <property type="taxonomic scope" value="Bacteria"/>
</dbReference>
<name>B8HLQ6_CYAP4</name>
<dbReference type="EMBL" id="CP001344">
    <property type="protein sequence ID" value="ACL43544.1"/>
    <property type="molecule type" value="Genomic_DNA"/>
</dbReference>
<dbReference type="AlphaFoldDB" id="B8HLQ6"/>
<accession>B8HLQ6</accession>
<reference evidence="1" key="1">
    <citation type="submission" date="2009-01" db="EMBL/GenBank/DDBJ databases">
        <title>Complete sequence of chromosome Cyanothece sp. PCC 7425.</title>
        <authorList>
            <consortium name="US DOE Joint Genome Institute"/>
            <person name="Lucas S."/>
            <person name="Copeland A."/>
            <person name="Lapidus A."/>
            <person name="Glavina del Rio T."/>
            <person name="Dalin E."/>
            <person name="Tice H."/>
            <person name="Bruce D."/>
            <person name="Goodwin L."/>
            <person name="Pitluck S."/>
            <person name="Sims D."/>
            <person name="Meineke L."/>
            <person name="Brettin T."/>
            <person name="Detter J.C."/>
            <person name="Han C."/>
            <person name="Larimer F."/>
            <person name="Land M."/>
            <person name="Hauser L."/>
            <person name="Kyrpides N."/>
            <person name="Ovchinnikova G."/>
            <person name="Liberton M."/>
            <person name="Stoeckel J."/>
            <person name="Banerjee A."/>
            <person name="Singh A."/>
            <person name="Page L."/>
            <person name="Sato H."/>
            <person name="Zhao L."/>
            <person name="Sherman L."/>
            <person name="Pakrasi H."/>
            <person name="Richardson P."/>
        </authorList>
    </citation>
    <scope>NUCLEOTIDE SEQUENCE</scope>
    <source>
        <strain evidence="1">PCC 7425</strain>
    </source>
</reference>
<dbReference type="KEGG" id="cyn:Cyan7425_1162"/>
<dbReference type="HOGENOM" id="CLU_1624853_0_0_3"/>